<dbReference type="SUPFAM" id="SSF48264">
    <property type="entry name" value="Cytochrome P450"/>
    <property type="match status" value="1"/>
</dbReference>
<gene>
    <name evidence="10" type="primary">CYP405A20</name>
</gene>
<evidence type="ECO:0000256" key="5">
    <source>
        <dbReference type="ARBA" id="ARBA00023002"/>
    </source>
</evidence>
<evidence type="ECO:0000256" key="8">
    <source>
        <dbReference type="PIRSR" id="PIRSR602401-1"/>
    </source>
</evidence>
<proteinExistence type="evidence at transcript level"/>
<dbReference type="InterPro" id="IPR036396">
    <property type="entry name" value="Cyt_P450_sf"/>
</dbReference>
<keyword evidence="6 8" id="KW-0408">Iron</keyword>
<evidence type="ECO:0000256" key="9">
    <source>
        <dbReference type="RuleBase" id="RU000461"/>
    </source>
</evidence>
<feature type="binding site" description="axial binding residue" evidence="8">
    <location>
        <position position="463"/>
    </location>
    <ligand>
        <name>heme</name>
        <dbReference type="ChEBI" id="CHEBI:30413"/>
    </ligand>
    <ligandPart>
        <name>Fe</name>
        <dbReference type="ChEBI" id="CHEBI:18248"/>
    </ligandPart>
</feature>
<evidence type="ECO:0000256" key="4">
    <source>
        <dbReference type="ARBA" id="ARBA00022723"/>
    </source>
</evidence>
<dbReference type="GO" id="GO:0016705">
    <property type="term" value="F:oxidoreductase activity, acting on paired donors, with incorporation or reduction of molecular oxygen"/>
    <property type="evidence" value="ECO:0007669"/>
    <property type="project" value="InterPro"/>
</dbReference>
<dbReference type="Pfam" id="PF00067">
    <property type="entry name" value="p450"/>
    <property type="match status" value="1"/>
</dbReference>
<dbReference type="PANTHER" id="PTHR24291:SF187">
    <property type="entry name" value="CYTOCHROME P450 4AE1-RELATED"/>
    <property type="match status" value="1"/>
</dbReference>
<dbReference type="PROSITE" id="PS00086">
    <property type="entry name" value="CYTOCHROME_P450"/>
    <property type="match status" value="1"/>
</dbReference>
<dbReference type="GO" id="GO:0004497">
    <property type="term" value="F:monooxygenase activity"/>
    <property type="evidence" value="ECO:0007669"/>
    <property type="project" value="UniProtKB-KW"/>
</dbReference>
<dbReference type="Gene3D" id="1.10.630.10">
    <property type="entry name" value="Cytochrome P450"/>
    <property type="match status" value="1"/>
</dbReference>
<dbReference type="InterPro" id="IPR001128">
    <property type="entry name" value="Cyt_P450"/>
</dbReference>
<dbReference type="PRINTS" id="PR00385">
    <property type="entry name" value="P450"/>
</dbReference>
<accession>A0A2Z6JJ56</accession>
<organism evidence="10">
    <name type="scientific">Calycopis cecrops</name>
    <dbReference type="NCBI Taxonomy" id="691633"/>
    <lineage>
        <taxon>Eukaryota</taxon>
        <taxon>Metazoa</taxon>
        <taxon>Ecdysozoa</taxon>
        <taxon>Arthropoda</taxon>
        <taxon>Hexapoda</taxon>
        <taxon>Insecta</taxon>
        <taxon>Pterygota</taxon>
        <taxon>Neoptera</taxon>
        <taxon>Endopterygota</taxon>
        <taxon>Lepidoptera</taxon>
        <taxon>Glossata</taxon>
        <taxon>Ditrysia</taxon>
        <taxon>Papilionoidea</taxon>
        <taxon>Lycaenidae</taxon>
        <taxon>Theclinae</taxon>
        <taxon>Calycopis</taxon>
    </lineage>
</organism>
<dbReference type="InterPro" id="IPR050196">
    <property type="entry name" value="Cytochrome_P450_Monoox"/>
</dbReference>
<evidence type="ECO:0000256" key="1">
    <source>
        <dbReference type="ARBA" id="ARBA00001971"/>
    </source>
</evidence>
<dbReference type="EMBL" id="BK010530">
    <property type="protein sequence ID" value="DAB41813.1"/>
    <property type="molecule type" value="mRNA"/>
</dbReference>
<dbReference type="PANTHER" id="PTHR24291">
    <property type="entry name" value="CYTOCHROME P450 FAMILY 4"/>
    <property type="match status" value="1"/>
</dbReference>
<name>A0A2Z6JJ56_9NEOP</name>
<evidence type="ECO:0000256" key="6">
    <source>
        <dbReference type="ARBA" id="ARBA00023004"/>
    </source>
</evidence>
<keyword evidence="3 8" id="KW-0349">Heme</keyword>
<reference evidence="10" key="1">
    <citation type="journal article" date="2018" name="J. Mol. Evol.">
        <title>Evolution of the Biosynthetic Pathway for Cyanogenic Glucosides in Lepidoptera.</title>
        <authorList>
            <person name="Zagrobelny M."/>
            <person name="Jensen M.K."/>
            <person name="Vogel H."/>
            <person name="Feyereisen R."/>
            <person name="Bak S."/>
        </authorList>
    </citation>
    <scope>NUCLEOTIDE SEQUENCE</scope>
</reference>
<evidence type="ECO:0000256" key="2">
    <source>
        <dbReference type="ARBA" id="ARBA00010617"/>
    </source>
</evidence>
<keyword evidence="7 9" id="KW-0503">Monooxygenase</keyword>
<evidence type="ECO:0000313" key="10">
    <source>
        <dbReference type="EMBL" id="DAB41813.1"/>
    </source>
</evidence>
<keyword evidence="4 8" id="KW-0479">Metal-binding</keyword>
<dbReference type="GO" id="GO:0005506">
    <property type="term" value="F:iron ion binding"/>
    <property type="evidence" value="ECO:0007669"/>
    <property type="project" value="InterPro"/>
</dbReference>
<dbReference type="PRINTS" id="PR00463">
    <property type="entry name" value="EP450I"/>
</dbReference>
<evidence type="ECO:0000256" key="7">
    <source>
        <dbReference type="ARBA" id="ARBA00023033"/>
    </source>
</evidence>
<comment type="cofactor">
    <cofactor evidence="1 8">
        <name>heme</name>
        <dbReference type="ChEBI" id="CHEBI:30413"/>
    </cofactor>
</comment>
<sequence length="516" mass="60207">MLPISVLLLVIIFLIVLQNYVRKHSYYWKKLSEFPGDPPLPLIGNMLQLGFDSDEMHLTLMSMWKRHGKQNFRLNIGSKNWIMLTNEDDVKTLLNHTKELSKPSPRNKSMMYFFGMSVSSSEGERWRLTRKLMSASLSNSTLASQVHFINDYSKQLFNHLDNFVDKNEVDFYKYLMPYTLDIIIETLMGVDSSFLNDLDNIYMKESGKAVRILTENMFSYWRGNTPLFEITPMYREMINCASVFRSYSMKVINKRKEILREKGNLIREDNLEDLFIKNGDIHESEFAEIRRDEYGGFLDNLLLCQDYKGGSFSDEMICDELTLITFAGHYSISVTISHALFCMAKYPEVQKKVHEEQKYILKNNISSEIDIQDLHEMKFLEAVMKEAIRFIPTITSIGRELQNDLQFQDGRVAPAGTILAVFYEALYHNEEAYPEPENFNPERFLDPINKFSFVPFSAGPRGCVGYRFAWMTMKATLSHLLRRYEFFPGDSEPQFVARMVTESKNGVKLKLRRRIC</sequence>
<comment type="similarity">
    <text evidence="2 9">Belongs to the cytochrome P450 family.</text>
</comment>
<keyword evidence="5 9" id="KW-0560">Oxidoreductase</keyword>
<dbReference type="GO" id="GO:0020037">
    <property type="term" value="F:heme binding"/>
    <property type="evidence" value="ECO:0007669"/>
    <property type="project" value="InterPro"/>
</dbReference>
<evidence type="ECO:0000256" key="3">
    <source>
        <dbReference type="ARBA" id="ARBA00022617"/>
    </source>
</evidence>
<protein>
    <submittedName>
        <fullName evidence="10">Cytochrome P450 CYP405A20</fullName>
    </submittedName>
</protein>
<dbReference type="InterPro" id="IPR017972">
    <property type="entry name" value="Cyt_P450_CS"/>
</dbReference>
<dbReference type="AlphaFoldDB" id="A0A2Z6JJ56"/>
<dbReference type="InterPro" id="IPR002401">
    <property type="entry name" value="Cyt_P450_E_grp-I"/>
</dbReference>